<feature type="signal peptide" evidence="6">
    <location>
        <begin position="1"/>
        <end position="18"/>
    </location>
</feature>
<evidence type="ECO:0000256" key="3">
    <source>
        <dbReference type="ARBA" id="ARBA00023136"/>
    </source>
</evidence>
<sequence length="432" mass="47954">MKKTLLKFVSLLSVGAMAMPLHVMPIAHAEDQVEITFINHKTDWAGDGTWDRYLEEFNAVHPNIKVNIETITDYAGQVKTRMNSDQYGDVLMIPGDISPVDYATFFEPLGDKEELSKKYIGLNDRSFEGVQYGLPSQMNATGMVVNMQVFRDAGIETFPTTPEDFIAALKTIKEKNPEVSPLYTNYAAGWTLSNWDFVRAGASGNYDFTNEMTTDKEPFADGKTMNKIYKLLYDVAKEGLIEADPTTTDWEQSKVDLANGKIGVMVLGSWAIPQMQAANPDNAENIEFHPFPMVAEDGKQYLPVGGDYNYGISVHSEHKEEARIFIDWMVNESPYAEDNGGLPALIDGEYPAALKSIQEAGITLLEENPAPEGKESLFSDINNESELGIGSTDIEKQRIIDAAVGNTSETFEDMMAEFNQRWADAIEVVSGN</sequence>
<reference evidence="8" key="1">
    <citation type="submission" date="2017-02" db="EMBL/GenBank/DDBJ databases">
        <authorList>
            <person name="Varghese N."/>
            <person name="Submissions S."/>
        </authorList>
    </citation>
    <scope>NUCLEOTIDE SEQUENCE [LARGE SCALE GENOMIC DNA]</scope>
    <source>
        <strain evidence="8">DSM 15739</strain>
    </source>
</reference>
<dbReference type="Pfam" id="PF01547">
    <property type="entry name" value="SBP_bac_1"/>
    <property type="match status" value="1"/>
</dbReference>
<dbReference type="AlphaFoldDB" id="A0A1T4MVK9"/>
<keyword evidence="1" id="KW-1003">Cell membrane</keyword>
<keyword evidence="2 6" id="KW-0732">Signal</keyword>
<accession>A0A1T4MVK9</accession>
<dbReference type="Gene3D" id="3.40.190.10">
    <property type="entry name" value="Periplasmic binding protein-like II"/>
    <property type="match status" value="2"/>
</dbReference>
<dbReference type="PANTHER" id="PTHR43649:SF33">
    <property type="entry name" value="POLYGALACTURONAN_RHAMNOGALACTURONAN-BINDING PROTEIN YTCQ"/>
    <property type="match status" value="1"/>
</dbReference>
<proteinExistence type="predicted"/>
<evidence type="ECO:0000256" key="2">
    <source>
        <dbReference type="ARBA" id="ARBA00022729"/>
    </source>
</evidence>
<keyword evidence="3" id="KW-0472">Membrane</keyword>
<dbReference type="PANTHER" id="PTHR43649">
    <property type="entry name" value="ARABINOSE-BINDING PROTEIN-RELATED"/>
    <property type="match status" value="1"/>
</dbReference>
<evidence type="ECO:0000313" key="8">
    <source>
        <dbReference type="Proteomes" id="UP000189941"/>
    </source>
</evidence>
<dbReference type="EMBL" id="FUWO01000014">
    <property type="protein sequence ID" value="SJZ70805.1"/>
    <property type="molecule type" value="Genomic_DNA"/>
</dbReference>
<dbReference type="Proteomes" id="UP000189941">
    <property type="component" value="Unassembled WGS sequence"/>
</dbReference>
<name>A0A1T4MVK9_9LACT</name>
<evidence type="ECO:0000256" key="5">
    <source>
        <dbReference type="ARBA" id="ARBA00023288"/>
    </source>
</evidence>
<evidence type="ECO:0000256" key="1">
    <source>
        <dbReference type="ARBA" id="ARBA00022475"/>
    </source>
</evidence>
<keyword evidence="4" id="KW-0564">Palmitate</keyword>
<evidence type="ECO:0000256" key="6">
    <source>
        <dbReference type="SAM" id="SignalP"/>
    </source>
</evidence>
<dbReference type="SUPFAM" id="SSF53850">
    <property type="entry name" value="Periplasmic binding protein-like II"/>
    <property type="match status" value="1"/>
</dbReference>
<feature type="chain" id="PRO_5039081260" evidence="6">
    <location>
        <begin position="19"/>
        <end position="432"/>
    </location>
</feature>
<keyword evidence="8" id="KW-1185">Reference proteome</keyword>
<dbReference type="InterPro" id="IPR050490">
    <property type="entry name" value="Bact_solute-bd_prot1"/>
</dbReference>
<evidence type="ECO:0000313" key="7">
    <source>
        <dbReference type="EMBL" id="SJZ70805.1"/>
    </source>
</evidence>
<gene>
    <name evidence="7" type="ORF">SAMN02746011_01557</name>
</gene>
<keyword evidence="5" id="KW-0449">Lipoprotein</keyword>
<organism evidence="7 8">
    <name type="scientific">Globicatella sulfidifaciens DSM 15739</name>
    <dbReference type="NCBI Taxonomy" id="1121925"/>
    <lineage>
        <taxon>Bacteria</taxon>
        <taxon>Bacillati</taxon>
        <taxon>Bacillota</taxon>
        <taxon>Bacilli</taxon>
        <taxon>Lactobacillales</taxon>
        <taxon>Aerococcaceae</taxon>
        <taxon>Globicatella</taxon>
    </lineage>
</organism>
<dbReference type="STRING" id="1121925.SAMN02746011_01557"/>
<dbReference type="InterPro" id="IPR006059">
    <property type="entry name" value="SBP"/>
</dbReference>
<evidence type="ECO:0000256" key="4">
    <source>
        <dbReference type="ARBA" id="ARBA00023139"/>
    </source>
</evidence>
<protein>
    <submittedName>
        <fullName evidence="7">ABC-type glycerol-3-phosphate transport system, substrate-binding protein</fullName>
    </submittedName>
</protein>